<evidence type="ECO:0000256" key="2">
    <source>
        <dbReference type="HAMAP-Rule" id="MF_01139"/>
    </source>
</evidence>
<dbReference type="Pfam" id="PF01255">
    <property type="entry name" value="Prenyltransf"/>
    <property type="match status" value="1"/>
</dbReference>
<reference evidence="3 4" key="1">
    <citation type="submission" date="2020-06" db="EMBL/GenBank/DDBJ databases">
        <authorList>
            <person name="Criscuolo A."/>
        </authorList>
    </citation>
    <scope>NUCLEOTIDE SEQUENCE [LARGE SCALE GENOMIC DNA]</scope>
    <source>
        <strain evidence="3">1804121828</strain>
    </source>
</reference>
<feature type="binding site" evidence="2">
    <location>
        <position position="17"/>
    </location>
    <ligand>
        <name>Mg(2+)</name>
        <dbReference type="ChEBI" id="CHEBI:18420"/>
    </ligand>
</feature>
<gene>
    <name evidence="3" type="ORF">PEPNEM18_00414</name>
</gene>
<organism evidence="3 4">
    <name type="scientific">Aedoeadaptatus nemausensis</name>
    <dbReference type="NCBI Taxonomy" id="2582829"/>
    <lineage>
        <taxon>Bacteria</taxon>
        <taxon>Bacillati</taxon>
        <taxon>Bacillota</taxon>
        <taxon>Tissierellia</taxon>
        <taxon>Tissierellales</taxon>
        <taxon>Peptoniphilaceae</taxon>
        <taxon>Aedoeadaptatus</taxon>
    </lineage>
</organism>
<feature type="active site" evidence="2">
    <location>
        <position position="17"/>
    </location>
</feature>
<comment type="subunit">
    <text evidence="2">Homodimer.</text>
</comment>
<dbReference type="Gene3D" id="3.40.1180.10">
    <property type="entry name" value="Decaprenyl diphosphate synthase-like"/>
    <property type="match status" value="1"/>
</dbReference>
<dbReference type="Proteomes" id="UP000586454">
    <property type="component" value="Unassembled WGS sequence"/>
</dbReference>
<dbReference type="EMBL" id="CAIJCS010000014">
    <property type="protein sequence ID" value="CAC9924842.1"/>
    <property type="molecule type" value="Genomic_DNA"/>
</dbReference>
<dbReference type="PROSITE" id="PS01066">
    <property type="entry name" value="UPP_SYNTHASE"/>
    <property type="match status" value="1"/>
</dbReference>
<dbReference type="GO" id="GO:0016094">
    <property type="term" value="P:polyprenol biosynthetic process"/>
    <property type="evidence" value="ECO:0007669"/>
    <property type="project" value="TreeGrafter"/>
</dbReference>
<feature type="binding site" evidence="2">
    <location>
        <position position="66"/>
    </location>
    <ligand>
        <name>substrate</name>
    </ligand>
</feature>
<keyword evidence="1 2" id="KW-0808">Transferase</keyword>
<dbReference type="NCBIfam" id="TIGR00055">
    <property type="entry name" value="uppS"/>
    <property type="match status" value="1"/>
</dbReference>
<protein>
    <recommendedName>
        <fullName evidence="2">Isoprenyl transferase</fullName>
        <ecNumber evidence="2">2.5.1.-</ecNumber>
    </recommendedName>
</protein>
<dbReference type="EC" id="2.5.1.-" evidence="2"/>
<dbReference type="GO" id="GO:0045547">
    <property type="term" value="F:ditrans,polycis-polyprenyl diphosphate synthase [(2E,6E)-farnesyl diphosphate specific] activity"/>
    <property type="evidence" value="ECO:0007669"/>
    <property type="project" value="TreeGrafter"/>
</dbReference>
<dbReference type="SUPFAM" id="SSF64005">
    <property type="entry name" value="Undecaprenyl diphosphate synthase"/>
    <property type="match status" value="1"/>
</dbReference>
<dbReference type="InterPro" id="IPR001441">
    <property type="entry name" value="UPP_synth-like"/>
</dbReference>
<sequence>MDSDKKAMPKHIGIIMDGNGRWAKKRGLPRTYGHKEGVKRVLDIVREAYRLEIPYLSLYAFSTENWKRPQKEIDNLMILLQSFLVKYIDELVENRVKLNIMGDISALDGKTRDLVEMALDRTSNGDKMILNIGLNYGGQDEIVRAARRIASLAQEGELDPESIDKTLFQSLLYTKDQPPLDLLIRPSGELRVSNFMLYQLAYSEFWFSNVLWPDFDEGVFNAAIDDYRTRDRRFGGL</sequence>
<comment type="function">
    <text evidence="2">Catalyzes the condensation of isopentenyl diphosphate (IPP) with allylic pyrophosphates generating different type of terpenoids.</text>
</comment>
<feature type="binding site" evidence="2">
    <location>
        <position position="185"/>
    </location>
    <ligand>
        <name>substrate</name>
    </ligand>
</feature>
<feature type="binding site" evidence="2">
    <location>
        <position position="204"/>
    </location>
    <ligand>
        <name>Mg(2+)</name>
        <dbReference type="ChEBI" id="CHEBI:18420"/>
    </ligand>
</feature>
<evidence type="ECO:0000313" key="4">
    <source>
        <dbReference type="Proteomes" id="UP000586454"/>
    </source>
</evidence>
<keyword evidence="2" id="KW-0479">Metal-binding</keyword>
<dbReference type="InterPro" id="IPR018520">
    <property type="entry name" value="UPP_synth-like_CS"/>
</dbReference>
<dbReference type="NCBIfam" id="NF011405">
    <property type="entry name" value="PRK14830.1"/>
    <property type="match status" value="1"/>
</dbReference>
<accession>A0A6V6XZI7</accession>
<feature type="binding site" evidence="2">
    <location>
        <position position="30"/>
    </location>
    <ligand>
        <name>substrate</name>
    </ligand>
</feature>
<feature type="binding site" evidence="2">
    <location>
        <begin position="62"/>
        <end position="64"/>
    </location>
    <ligand>
        <name>substrate</name>
    </ligand>
</feature>
<feature type="binding site" evidence="2">
    <location>
        <position position="68"/>
    </location>
    <ligand>
        <name>substrate</name>
    </ligand>
</feature>
<dbReference type="PANTHER" id="PTHR10291:SF0">
    <property type="entry name" value="DEHYDRODOLICHYL DIPHOSPHATE SYNTHASE 2"/>
    <property type="match status" value="1"/>
</dbReference>
<comment type="cofactor">
    <cofactor evidence="2">
        <name>Mg(2+)</name>
        <dbReference type="ChEBI" id="CHEBI:18420"/>
    </cofactor>
    <text evidence="2">Binds 2 magnesium ions per subunit.</text>
</comment>
<dbReference type="RefSeq" id="WP_180498740.1">
    <property type="nucleotide sequence ID" value="NZ_CAIJCS010000014.1"/>
</dbReference>
<dbReference type="GO" id="GO:0000287">
    <property type="term" value="F:magnesium ion binding"/>
    <property type="evidence" value="ECO:0007669"/>
    <property type="project" value="UniProtKB-UniRule"/>
</dbReference>
<evidence type="ECO:0000313" key="3">
    <source>
        <dbReference type="EMBL" id="CAC9924842.1"/>
    </source>
</evidence>
<dbReference type="FunFam" id="3.40.1180.10:FF:000001">
    <property type="entry name" value="(2E,6E)-farnesyl-diphosphate-specific ditrans,polycis-undecaprenyl-diphosphate synthase"/>
    <property type="match status" value="1"/>
</dbReference>
<dbReference type="HAMAP" id="MF_01139">
    <property type="entry name" value="ISPT"/>
    <property type="match status" value="1"/>
</dbReference>
<feature type="binding site" evidence="2">
    <location>
        <begin position="18"/>
        <end position="21"/>
    </location>
    <ligand>
        <name>substrate</name>
    </ligand>
</feature>
<keyword evidence="4" id="KW-1185">Reference proteome</keyword>
<feature type="binding site" evidence="2">
    <location>
        <position position="34"/>
    </location>
    <ligand>
        <name>substrate</name>
    </ligand>
</feature>
<dbReference type="PANTHER" id="PTHR10291">
    <property type="entry name" value="DEHYDRODOLICHYL DIPHOSPHATE SYNTHASE FAMILY MEMBER"/>
    <property type="match status" value="1"/>
</dbReference>
<comment type="caution">
    <text evidence="3">The sequence shown here is derived from an EMBL/GenBank/DDBJ whole genome shotgun (WGS) entry which is preliminary data.</text>
</comment>
<name>A0A6V6XZI7_9FIRM</name>
<dbReference type="CDD" id="cd00475">
    <property type="entry name" value="Cis_IPPS"/>
    <property type="match status" value="1"/>
</dbReference>
<feature type="binding site" evidence="2">
    <location>
        <begin position="191"/>
        <end position="193"/>
    </location>
    <ligand>
        <name>substrate</name>
    </ligand>
</feature>
<feature type="binding site" evidence="2">
    <location>
        <position position="22"/>
    </location>
    <ligand>
        <name>substrate</name>
    </ligand>
</feature>
<feature type="active site" description="Proton acceptor" evidence="2">
    <location>
        <position position="65"/>
    </location>
</feature>
<comment type="similarity">
    <text evidence="2">Belongs to the UPP synthase family.</text>
</comment>
<evidence type="ECO:0000256" key="1">
    <source>
        <dbReference type="ARBA" id="ARBA00022679"/>
    </source>
</evidence>
<dbReference type="InterPro" id="IPR036424">
    <property type="entry name" value="UPP_synth-like_sf"/>
</dbReference>
<proteinExistence type="inferred from homology"/>
<keyword evidence="2" id="KW-0460">Magnesium</keyword>
<dbReference type="AlphaFoldDB" id="A0A6V6XZI7"/>